<dbReference type="CDD" id="cd07341">
    <property type="entry name" value="M56_BlaR1_MecR1_like"/>
    <property type="match status" value="1"/>
</dbReference>
<feature type="transmembrane region" description="Helical" evidence="2">
    <location>
        <begin position="95"/>
        <end position="118"/>
    </location>
</feature>
<feature type="region of interest" description="Disordered" evidence="1">
    <location>
        <begin position="683"/>
        <end position="704"/>
    </location>
</feature>
<dbReference type="InterPro" id="IPR052173">
    <property type="entry name" value="Beta-lactam_resp_regulator"/>
</dbReference>
<protein>
    <submittedName>
        <fullName evidence="5">TonB-dependent receptor plug domain-containing protein</fullName>
    </submittedName>
</protein>
<comment type="caution">
    <text evidence="5">The sequence shown here is derived from an EMBL/GenBank/DDBJ whole genome shotgun (WGS) entry which is preliminary data.</text>
</comment>
<evidence type="ECO:0000259" key="4">
    <source>
        <dbReference type="Pfam" id="PF07715"/>
    </source>
</evidence>
<dbReference type="Pfam" id="PF07715">
    <property type="entry name" value="Plug"/>
    <property type="match status" value="1"/>
</dbReference>
<dbReference type="InterPro" id="IPR008756">
    <property type="entry name" value="Peptidase_M56"/>
</dbReference>
<dbReference type="PANTHER" id="PTHR34978">
    <property type="entry name" value="POSSIBLE SENSOR-TRANSDUCER PROTEIN BLAR"/>
    <property type="match status" value="1"/>
</dbReference>
<evidence type="ECO:0000313" key="5">
    <source>
        <dbReference type="EMBL" id="MCD2425833.1"/>
    </source>
</evidence>
<organism evidence="5 6">
    <name type="scientific">Niabella pedocola</name>
    <dbReference type="NCBI Taxonomy" id="1752077"/>
    <lineage>
        <taxon>Bacteria</taxon>
        <taxon>Pseudomonadati</taxon>
        <taxon>Bacteroidota</taxon>
        <taxon>Chitinophagia</taxon>
        <taxon>Chitinophagales</taxon>
        <taxon>Chitinophagaceae</taxon>
        <taxon>Niabella</taxon>
    </lineage>
</organism>
<accession>A0ABS8PXP7</accession>
<proteinExistence type="predicted"/>
<dbReference type="Gene3D" id="2.170.130.10">
    <property type="entry name" value="TonB-dependent receptor, plug domain"/>
    <property type="match status" value="2"/>
</dbReference>
<dbReference type="EMBL" id="JAJNEC010000007">
    <property type="protein sequence ID" value="MCD2425833.1"/>
    <property type="molecule type" value="Genomic_DNA"/>
</dbReference>
<feature type="region of interest" description="Disordered" evidence="1">
    <location>
        <begin position="725"/>
        <end position="756"/>
    </location>
</feature>
<feature type="domain" description="TonB-dependent receptor plug" evidence="4">
    <location>
        <begin position="450"/>
        <end position="499"/>
    </location>
</feature>
<keyword evidence="5" id="KW-0675">Receptor</keyword>
<keyword evidence="6" id="KW-1185">Reference proteome</keyword>
<keyword evidence="2" id="KW-0812">Transmembrane</keyword>
<dbReference type="RefSeq" id="WP_231008422.1">
    <property type="nucleotide sequence ID" value="NZ_JAJNEC010000007.1"/>
</dbReference>
<dbReference type="SUPFAM" id="SSF56935">
    <property type="entry name" value="Porins"/>
    <property type="match status" value="2"/>
</dbReference>
<dbReference type="InterPro" id="IPR037066">
    <property type="entry name" value="Plug_dom_sf"/>
</dbReference>
<feature type="transmembrane region" description="Helical" evidence="2">
    <location>
        <begin position="267"/>
        <end position="285"/>
    </location>
</feature>
<feature type="compositionally biased region" description="Polar residues" evidence="1">
    <location>
        <begin position="725"/>
        <end position="745"/>
    </location>
</feature>
<dbReference type="PANTHER" id="PTHR34978:SF3">
    <property type="entry name" value="SLR0241 PROTEIN"/>
    <property type="match status" value="1"/>
</dbReference>
<keyword evidence="2" id="KW-1133">Transmembrane helix</keyword>
<feature type="domain" description="Peptidase M56" evidence="3">
    <location>
        <begin position="151"/>
        <end position="258"/>
    </location>
</feature>
<keyword evidence="2" id="KW-0472">Membrane</keyword>
<evidence type="ECO:0000256" key="2">
    <source>
        <dbReference type="SAM" id="Phobius"/>
    </source>
</evidence>
<evidence type="ECO:0000256" key="1">
    <source>
        <dbReference type="SAM" id="MobiDB-lite"/>
    </source>
</evidence>
<evidence type="ECO:0000313" key="6">
    <source>
        <dbReference type="Proteomes" id="UP001199816"/>
    </source>
</evidence>
<dbReference type="Pfam" id="PF05569">
    <property type="entry name" value="Peptidase_M56"/>
    <property type="match status" value="1"/>
</dbReference>
<feature type="transmembrane region" description="Helical" evidence="2">
    <location>
        <begin position="37"/>
        <end position="55"/>
    </location>
</feature>
<reference evidence="5 6" key="1">
    <citation type="submission" date="2021-11" db="EMBL/GenBank/DDBJ databases">
        <title>Genomic of Niabella pedocola.</title>
        <authorList>
            <person name="Wu T."/>
        </authorList>
    </citation>
    <scope>NUCLEOTIDE SEQUENCE [LARGE SCALE GENOMIC DNA]</scope>
    <source>
        <strain evidence="5 6">JCM 31011</strain>
    </source>
</reference>
<name>A0ABS8PXP7_9BACT</name>
<dbReference type="Proteomes" id="UP001199816">
    <property type="component" value="Unassembled WGS sequence"/>
</dbReference>
<feature type="transmembrane region" description="Helical" evidence="2">
    <location>
        <begin position="7"/>
        <end position="25"/>
    </location>
</feature>
<sequence>MPVIIDYVLKLSICLAVVYLFYQLFLRRLTFYNWNRWYLLGYSVLSFVIPLIDVMPELQKKELDRNALVQLIPVFRFAADGQQTSLLESLSAWDWVLIAGGIGSVVLLCRFSIMYLSFLRIKKRAQLISDDRTRIYQLDEDVRPFSFGNAIFVNTELHSGEELEEIIRHEFVHVRQKHTIDIVWSELLCILLWFNPFVWLLRKSLKQNLEFLADKQVLQNGMDKKEYQYLLLKVMGNKQFAFANHFNFSSLKNRIAMMNSIKSARVHLTKFLFLLPVVAVLLLAFRKEVIQHEQPALPEDAALKKSSDDIFERARQMAGSSHQPVWFIDGEAVVLGAGGGAVLDRDDVNGPDDFKIWADNKIMTMDEANKQIDRFKILSVGASPKSASFEHFGIRSNLLLMTTSKKMDDLMHLKMNGKSRDTVPQRPEVKLRMHAPGGTNETVIVQLRNPEVKPLLVVDGVKKPEQEWNAISPDNIESVSILKDGQATALYGNEGKNGVVLIVTKNGPAAPDSVKSKLVFSGTVNYAYTTGKDATTVPLKGRSEGIALVPANTTANNSRGSAVHVNTGQQHAQTLFFSSNGNGADPLYMIDGKPANSDRLKAMAPDKIQAVSVLKDAAAQKTYGEAAKNGVVLITTKKDAASPSLKEVVVTGYGIKEKQEHATDKNEHKPTLKPVVVTGYRMPAQEKEKAPAPEANRSKPGLTRSVPVAARYSAIYNAHMAQSLRSTASSGRTPNATGGTPSPNVRTEIGIGGGSLMPGKAGSAGNMLAKNESIERYKLQLRYTAAVNEAITRPKEATKQGQRVAVIGGNRLKVADTLRIYDRIHLLSE</sequence>
<gene>
    <name evidence="5" type="ORF">LQ567_23825</name>
</gene>
<evidence type="ECO:0000259" key="3">
    <source>
        <dbReference type="Pfam" id="PF05569"/>
    </source>
</evidence>
<dbReference type="InterPro" id="IPR012910">
    <property type="entry name" value="Plug_dom"/>
</dbReference>